<dbReference type="EMBL" id="JBAMMX010000005">
    <property type="protein sequence ID" value="KAK6940037.1"/>
    <property type="molecule type" value="Genomic_DNA"/>
</dbReference>
<dbReference type="GO" id="GO:0016829">
    <property type="term" value="F:lyase activity"/>
    <property type="evidence" value="ECO:0007669"/>
    <property type="project" value="UniProtKB-KW"/>
</dbReference>
<keyword evidence="1" id="KW-0732">Signal</keyword>
<keyword evidence="3" id="KW-0456">Lyase</keyword>
<accession>A0AAN8ZJM3</accession>
<feature type="signal peptide" evidence="1">
    <location>
        <begin position="1"/>
        <end position="22"/>
    </location>
</feature>
<dbReference type="Pfam" id="PF08787">
    <property type="entry name" value="Alginate_lyase2"/>
    <property type="match status" value="1"/>
</dbReference>
<evidence type="ECO:0000259" key="2">
    <source>
        <dbReference type="Pfam" id="PF08787"/>
    </source>
</evidence>
<feature type="domain" description="Alginate lyase 2" evidence="2">
    <location>
        <begin position="36"/>
        <end position="209"/>
    </location>
</feature>
<feature type="chain" id="PRO_5042810416" evidence="1">
    <location>
        <begin position="23"/>
        <end position="214"/>
    </location>
</feature>
<dbReference type="Proteomes" id="UP001370490">
    <property type="component" value="Unassembled WGS sequence"/>
</dbReference>
<sequence length="214" mass="24845">MISSYSYLLIFLACLCVVGCSADPTDGFTSVPLTEWNFELQKPYDKPLNERYSYENCVRKLWVYSDDKPHQPGSNTKPRTEIRIRGLDYSSGIWQFEAYGFVPSGTSGVSLVQIHGAESGATTMQIRIYNGDLRYYSTDLIASDMYDKWFRVNVIHDVDEGKVTFFIDGVQKLQEKDHRPGDLYFKCGVYAQNNDSYYMESRWREIKIYKKMML</sequence>
<dbReference type="AlphaFoldDB" id="A0AAN8ZJM3"/>
<dbReference type="InterPro" id="IPR014895">
    <property type="entry name" value="Alginate_lyase_2"/>
</dbReference>
<evidence type="ECO:0000313" key="4">
    <source>
        <dbReference type="Proteomes" id="UP001370490"/>
    </source>
</evidence>
<dbReference type="PANTHER" id="PTHR33681:SF11">
    <property type="entry name" value="ALGINATE LYASE"/>
    <property type="match status" value="1"/>
</dbReference>
<reference evidence="3 4" key="1">
    <citation type="submission" date="2023-12" db="EMBL/GenBank/DDBJ databases">
        <title>A high-quality genome assembly for Dillenia turbinata (Dilleniales).</title>
        <authorList>
            <person name="Chanderbali A."/>
        </authorList>
    </citation>
    <scope>NUCLEOTIDE SEQUENCE [LARGE SCALE GENOMIC DNA]</scope>
    <source>
        <strain evidence="3">LSX21</strain>
        <tissue evidence="3">Leaf</tissue>
    </source>
</reference>
<dbReference type="InterPro" id="IPR013320">
    <property type="entry name" value="ConA-like_dom_sf"/>
</dbReference>
<name>A0AAN8ZJM3_9MAGN</name>
<dbReference type="PANTHER" id="PTHR33681">
    <property type="entry name" value="BINDING PROTEIN, PUTATIVE, EXPRESSED-RELATED"/>
    <property type="match status" value="1"/>
</dbReference>
<dbReference type="SUPFAM" id="SSF49899">
    <property type="entry name" value="Concanavalin A-like lectins/glucanases"/>
    <property type="match status" value="1"/>
</dbReference>
<evidence type="ECO:0000313" key="3">
    <source>
        <dbReference type="EMBL" id="KAK6940037.1"/>
    </source>
</evidence>
<protein>
    <submittedName>
        <fullName evidence="3">Alginate lyase 2</fullName>
    </submittedName>
</protein>
<evidence type="ECO:0000256" key="1">
    <source>
        <dbReference type="SAM" id="SignalP"/>
    </source>
</evidence>
<proteinExistence type="predicted"/>
<keyword evidence="4" id="KW-1185">Reference proteome</keyword>
<organism evidence="3 4">
    <name type="scientific">Dillenia turbinata</name>
    <dbReference type="NCBI Taxonomy" id="194707"/>
    <lineage>
        <taxon>Eukaryota</taxon>
        <taxon>Viridiplantae</taxon>
        <taxon>Streptophyta</taxon>
        <taxon>Embryophyta</taxon>
        <taxon>Tracheophyta</taxon>
        <taxon>Spermatophyta</taxon>
        <taxon>Magnoliopsida</taxon>
        <taxon>eudicotyledons</taxon>
        <taxon>Gunneridae</taxon>
        <taxon>Pentapetalae</taxon>
        <taxon>Dilleniales</taxon>
        <taxon>Dilleniaceae</taxon>
        <taxon>Dillenia</taxon>
    </lineage>
</organism>
<dbReference type="Gene3D" id="2.60.120.200">
    <property type="match status" value="1"/>
</dbReference>
<comment type="caution">
    <text evidence="3">The sequence shown here is derived from an EMBL/GenBank/DDBJ whole genome shotgun (WGS) entry which is preliminary data.</text>
</comment>
<gene>
    <name evidence="3" type="ORF">RJ641_029568</name>
</gene>